<name>A0A5C6BPS9_9PLAN</name>
<protein>
    <submittedName>
        <fullName evidence="1">Uncharacterized protein</fullName>
    </submittedName>
</protein>
<dbReference type="AlphaFoldDB" id="A0A5C6BPS9"/>
<evidence type="ECO:0000313" key="1">
    <source>
        <dbReference type="EMBL" id="TWU13226.1"/>
    </source>
</evidence>
<organism evidence="1 2">
    <name type="scientific">Symmachiella macrocystis</name>
    <dbReference type="NCBI Taxonomy" id="2527985"/>
    <lineage>
        <taxon>Bacteria</taxon>
        <taxon>Pseudomonadati</taxon>
        <taxon>Planctomycetota</taxon>
        <taxon>Planctomycetia</taxon>
        <taxon>Planctomycetales</taxon>
        <taxon>Planctomycetaceae</taxon>
        <taxon>Symmachiella</taxon>
    </lineage>
</organism>
<sequence length="77" mass="7769">MAVASIGVTADDTVVLGVDTAVDIGVGLAVDVVVVTGAGRIVDDMAVDITVADVVLNRQPATARARRAESYDSVTPS</sequence>
<dbReference type="Proteomes" id="UP000320735">
    <property type="component" value="Unassembled WGS sequence"/>
</dbReference>
<evidence type="ECO:0000313" key="2">
    <source>
        <dbReference type="Proteomes" id="UP000320735"/>
    </source>
</evidence>
<keyword evidence="2" id="KW-1185">Reference proteome</keyword>
<dbReference type="EMBL" id="SJPP01000001">
    <property type="protein sequence ID" value="TWU13226.1"/>
    <property type="molecule type" value="Genomic_DNA"/>
</dbReference>
<gene>
    <name evidence="1" type="ORF">CA54_20580</name>
</gene>
<proteinExistence type="predicted"/>
<reference evidence="1 2" key="1">
    <citation type="submission" date="2019-02" db="EMBL/GenBank/DDBJ databases">
        <title>Deep-cultivation of Planctomycetes and their phenomic and genomic characterization uncovers novel biology.</title>
        <authorList>
            <person name="Wiegand S."/>
            <person name="Jogler M."/>
            <person name="Boedeker C."/>
            <person name="Pinto D."/>
            <person name="Vollmers J."/>
            <person name="Rivas-Marin E."/>
            <person name="Kohn T."/>
            <person name="Peeters S.H."/>
            <person name="Heuer A."/>
            <person name="Rast P."/>
            <person name="Oberbeckmann S."/>
            <person name="Bunk B."/>
            <person name="Jeske O."/>
            <person name="Meyerdierks A."/>
            <person name="Storesund J.E."/>
            <person name="Kallscheuer N."/>
            <person name="Luecker S."/>
            <person name="Lage O.M."/>
            <person name="Pohl T."/>
            <person name="Merkel B.J."/>
            <person name="Hornburger P."/>
            <person name="Mueller R.-W."/>
            <person name="Bruemmer F."/>
            <person name="Labrenz M."/>
            <person name="Spormann A.M."/>
            <person name="Op Den Camp H."/>
            <person name="Overmann J."/>
            <person name="Amann R."/>
            <person name="Jetten M.S.M."/>
            <person name="Mascher T."/>
            <person name="Medema M.H."/>
            <person name="Devos D.P."/>
            <person name="Kaster A.-K."/>
            <person name="Ovreas L."/>
            <person name="Rohde M."/>
            <person name="Galperin M.Y."/>
            <person name="Jogler C."/>
        </authorList>
    </citation>
    <scope>NUCLEOTIDE SEQUENCE [LARGE SCALE GENOMIC DNA]</scope>
    <source>
        <strain evidence="1 2">CA54</strain>
    </source>
</reference>
<comment type="caution">
    <text evidence="1">The sequence shown here is derived from an EMBL/GenBank/DDBJ whole genome shotgun (WGS) entry which is preliminary data.</text>
</comment>
<accession>A0A5C6BPS9</accession>